<evidence type="ECO:0000256" key="6">
    <source>
        <dbReference type="ARBA" id="ARBA00023254"/>
    </source>
</evidence>
<organism evidence="12 13">
    <name type="scientific">Lithohypha guttulata</name>
    <dbReference type="NCBI Taxonomy" id="1690604"/>
    <lineage>
        <taxon>Eukaryota</taxon>
        <taxon>Fungi</taxon>
        <taxon>Dikarya</taxon>
        <taxon>Ascomycota</taxon>
        <taxon>Pezizomycotina</taxon>
        <taxon>Eurotiomycetes</taxon>
        <taxon>Chaetothyriomycetidae</taxon>
        <taxon>Chaetothyriales</taxon>
        <taxon>Trichomeriaceae</taxon>
        <taxon>Lithohypha</taxon>
    </lineage>
</organism>
<dbReference type="PANTHER" id="PTHR11361">
    <property type="entry name" value="DNA MISMATCH REPAIR PROTEIN MUTS FAMILY MEMBER"/>
    <property type="match status" value="1"/>
</dbReference>
<reference evidence="12 13" key="1">
    <citation type="submission" date="2023-08" db="EMBL/GenBank/DDBJ databases">
        <title>Black Yeasts Isolated from many extreme environments.</title>
        <authorList>
            <person name="Coleine C."/>
            <person name="Stajich J.E."/>
            <person name="Selbmann L."/>
        </authorList>
    </citation>
    <scope>NUCLEOTIDE SEQUENCE [LARGE SCALE GENOMIC DNA]</scope>
    <source>
        <strain evidence="12 13">CCFEE 5910</strain>
    </source>
</reference>
<evidence type="ECO:0000313" key="13">
    <source>
        <dbReference type="Proteomes" id="UP001309876"/>
    </source>
</evidence>
<evidence type="ECO:0000256" key="2">
    <source>
        <dbReference type="ARBA" id="ARBA00022151"/>
    </source>
</evidence>
<dbReference type="GO" id="GO:0007131">
    <property type="term" value="P:reciprocal meiotic recombination"/>
    <property type="evidence" value="ECO:0007669"/>
    <property type="project" value="TreeGrafter"/>
</dbReference>
<evidence type="ECO:0000256" key="9">
    <source>
        <dbReference type="ARBA" id="ARBA00073774"/>
    </source>
</evidence>
<dbReference type="SUPFAM" id="SSF52540">
    <property type="entry name" value="P-loop containing nucleoside triphosphate hydrolases"/>
    <property type="match status" value="1"/>
</dbReference>
<dbReference type="AlphaFoldDB" id="A0AAN7T552"/>
<dbReference type="Proteomes" id="UP001309876">
    <property type="component" value="Unassembled WGS sequence"/>
</dbReference>
<feature type="region of interest" description="Disordered" evidence="10">
    <location>
        <begin position="577"/>
        <end position="644"/>
    </location>
</feature>
<dbReference type="InterPro" id="IPR007861">
    <property type="entry name" value="DNA_mismatch_repair_MutS_clamp"/>
</dbReference>
<evidence type="ECO:0000256" key="10">
    <source>
        <dbReference type="SAM" id="MobiDB-lite"/>
    </source>
</evidence>
<keyword evidence="3" id="KW-0547">Nucleotide-binding</keyword>
<evidence type="ECO:0000256" key="8">
    <source>
        <dbReference type="ARBA" id="ARBA00029792"/>
    </source>
</evidence>
<evidence type="ECO:0000256" key="3">
    <source>
        <dbReference type="ARBA" id="ARBA00022741"/>
    </source>
</evidence>
<dbReference type="GO" id="GO:0006298">
    <property type="term" value="P:mismatch repair"/>
    <property type="evidence" value="ECO:0007669"/>
    <property type="project" value="InterPro"/>
</dbReference>
<dbReference type="Pfam" id="PF05192">
    <property type="entry name" value="MutS_III"/>
    <property type="match status" value="1"/>
</dbReference>
<dbReference type="InterPro" id="IPR007696">
    <property type="entry name" value="DNA_mismatch_repair_MutS_core"/>
</dbReference>
<dbReference type="FunFam" id="3.40.50.300:FF:000870">
    <property type="entry name" value="MutS protein homolog 4"/>
    <property type="match status" value="1"/>
</dbReference>
<protein>
    <recommendedName>
        <fullName evidence="2 9">DNA mismatch repair protein MSH3</fullName>
    </recommendedName>
    <alternativeName>
        <fullName evidence="2 9">DNA mismatch repair protein MSH3</fullName>
    </alternativeName>
    <alternativeName>
        <fullName evidence="8">MutS protein homolog 3</fullName>
    </alternativeName>
</protein>
<feature type="compositionally biased region" description="Polar residues" evidence="10">
    <location>
        <begin position="590"/>
        <end position="605"/>
    </location>
</feature>
<keyword evidence="5" id="KW-0238">DNA-binding</keyword>
<accession>A0AAN7T552</accession>
<dbReference type="InterPro" id="IPR027417">
    <property type="entry name" value="P-loop_NTPase"/>
</dbReference>
<keyword evidence="6" id="KW-0469">Meiosis</keyword>
<evidence type="ECO:0000256" key="1">
    <source>
        <dbReference type="ARBA" id="ARBA00007094"/>
    </source>
</evidence>
<dbReference type="InterPro" id="IPR036187">
    <property type="entry name" value="DNA_mismatch_repair_MutS_sf"/>
</dbReference>
<dbReference type="InterPro" id="IPR045076">
    <property type="entry name" value="MutS"/>
</dbReference>
<comment type="subunit">
    <text evidence="7">Heterodimer consisting of MSH2-MSH3 (MutS beta). Forms a ternary complex with MutL alpha (MLH1-PMS1).</text>
</comment>
<dbReference type="GO" id="GO:0005524">
    <property type="term" value="F:ATP binding"/>
    <property type="evidence" value="ECO:0007669"/>
    <property type="project" value="UniProtKB-KW"/>
</dbReference>
<dbReference type="Gene3D" id="3.40.50.300">
    <property type="entry name" value="P-loop containing nucleotide triphosphate hydrolases"/>
    <property type="match status" value="1"/>
</dbReference>
<comment type="caution">
    <text evidence="12">The sequence shown here is derived from an EMBL/GenBank/DDBJ whole genome shotgun (WGS) entry which is preliminary data.</text>
</comment>
<name>A0AAN7T552_9EURO</name>
<feature type="domain" description="DNA mismatch repair proteins mutS family" evidence="11">
    <location>
        <begin position="398"/>
        <end position="414"/>
    </location>
</feature>
<comment type="similarity">
    <text evidence="1">Belongs to the DNA mismatch repair MutS family. MSH3 subfamily.</text>
</comment>
<dbReference type="Pfam" id="PF05190">
    <property type="entry name" value="MutS_IV"/>
    <property type="match status" value="1"/>
</dbReference>
<gene>
    <name evidence="12" type="primary">MSH4</name>
    <name evidence="12" type="ORF">LTR05_000844</name>
</gene>
<evidence type="ECO:0000256" key="4">
    <source>
        <dbReference type="ARBA" id="ARBA00022840"/>
    </source>
</evidence>
<evidence type="ECO:0000256" key="5">
    <source>
        <dbReference type="ARBA" id="ARBA00023125"/>
    </source>
</evidence>
<proteinExistence type="inferred from homology"/>
<dbReference type="SMART" id="SM00533">
    <property type="entry name" value="MUTSd"/>
    <property type="match status" value="1"/>
</dbReference>
<dbReference type="Gene3D" id="1.10.1420.10">
    <property type="match status" value="2"/>
</dbReference>
<evidence type="ECO:0000259" key="11">
    <source>
        <dbReference type="PROSITE" id="PS00486"/>
    </source>
</evidence>
<sequence>MGARLLKNNVLQPSTDKTKLEKRWAAVTELSTREGLFHSLKDSLKLSIDTDRAIANLVLTPRTLGFDYMEQSVNNNLTGVLTEELKSIQELCDPVNYEEIRALIDYAMNPDAFYSQKAADIRNQRVYAIRAGANGFLDVARQSYSELVGDMRDLVNQLQEQHGIPLELKHDPVRHFYIQIKSADIQSNTALPDIFVHVFRKGNKHVECQTIDMVKQNQRISDMHNEIIAMSDSSIQTLINEVRGKIHPLFKISEGIALLDLLTTFATNVTSSSDTYICPEITPGTLALKSSRHPLLAATAQKEKYIPNDVYATSVNKRFQIITGCNMSGKSTYIRSIALNVIMAQIGNFVTAEYASIPITEQLLARISTDDSIEANVSTFAAEMRDIAFILRSVSPSSLIIIDELGRGTSTADGLSIAIAISEALIQSKAIVYFVTHFRELPRILGERIGVLNMHMNVDIDPDFSTMCMRYKVAAGQEEQKFYGLALAQLVNLPDQVMEVAVASSKQLNDRNDGRVSDVKALAQAKRRKLLIHIREMLLHARDGQLHGKELLERLKDLQTEFLLRLAAIEADVEAVNNPNNRTPNERDSTPSLEQDIGTSDSISSDLFFKDDADGNTEGSWKASIQHENPLFRPMPTGSEAQEELTDAEMLAADISWLTEKGDSLNEPICIEDDDMSVVST</sequence>
<keyword evidence="13" id="KW-1185">Reference proteome</keyword>
<dbReference type="GO" id="GO:0140664">
    <property type="term" value="F:ATP-dependent DNA damage sensor activity"/>
    <property type="evidence" value="ECO:0007669"/>
    <property type="project" value="InterPro"/>
</dbReference>
<dbReference type="GO" id="GO:0005634">
    <property type="term" value="C:nucleus"/>
    <property type="evidence" value="ECO:0007669"/>
    <property type="project" value="TreeGrafter"/>
</dbReference>
<keyword evidence="4" id="KW-0067">ATP-binding</keyword>
<dbReference type="Pfam" id="PF00488">
    <property type="entry name" value="MutS_V"/>
    <property type="match status" value="1"/>
</dbReference>
<dbReference type="EMBL" id="JAVRRJ010000001">
    <property type="protein sequence ID" value="KAK5090669.1"/>
    <property type="molecule type" value="Genomic_DNA"/>
</dbReference>
<dbReference type="PANTHER" id="PTHR11361:SF21">
    <property type="entry name" value="MUTS PROTEIN HOMOLOG 4"/>
    <property type="match status" value="1"/>
</dbReference>
<dbReference type="InterPro" id="IPR000432">
    <property type="entry name" value="DNA_mismatch_repair_MutS_C"/>
</dbReference>
<evidence type="ECO:0000313" key="12">
    <source>
        <dbReference type="EMBL" id="KAK5090669.1"/>
    </source>
</evidence>
<dbReference type="GO" id="GO:0030983">
    <property type="term" value="F:mismatched DNA binding"/>
    <property type="evidence" value="ECO:0007669"/>
    <property type="project" value="InterPro"/>
</dbReference>
<dbReference type="PROSITE" id="PS00486">
    <property type="entry name" value="DNA_MISMATCH_REPAIR_2"/>
    <property type="match status" value="1"/>
</dbReference>
<dbReference type="SMART" id="SM00534">
    <property type="entry name" value="MUTSac"/>
    <property type="match status" value="1"/>
</dbReference>
<dbReference type="SUPFAM" id="SSF48334">
    <property type="entry name" value="DNA repair protein MutS, domain III"/>
    <property type="match status" value="1"/>
</dbReference>
<evidence type="ECO:0000256" key="7">
    <source>
        <dbReference type="ARBA" id="ARBA00025902"/>
    </source>
</evidence>